<comment type="caution">
    <text evidence="3">The sequence shown here is derived from an EMBL/GenBank/DDBJ whole genome shotgun (WGS) entry which is preliminary data.</text>
</comment>
<sequence length="385" mass="40363">MLDVPGAIGIRELDEIDPDAQSSPDVHGFTDVAAHYGDPAREQRLLDTEAGIVDRSHRGVLAVPGVERASWLHSLTTQHLADLRDGQGTELLVLSPHGHVEHHAGVAEVGETVWLDTEPSSAAGLFTFLSKMVFLTRVEPRDATADRAVLSLVGPRAAEALARIGVPDLPAPSVQAVPGPKFPSGALQPQPTSGYAVRELPSDILRPGPGAGAGAAAGGFVRAGRLGYDLVVPRGSVAALVTALGVPPAGLWAYEALRVAAGLPRAGFETDHRTLPSEVGLIEPAVHLDKGCYRGQETIARVHNLGRPPRRMVLLHLDGITSDEPPAVHTPVTNEAGKEIGFVGTAVRHYELGTIALAVIKRNTPDDAALRVGVAAAAIDPTIRL</sequence>
<dbReference type="NCBIfam" id="TIGR03317">
    <property type="entry name" value="ygfZ_signature"/>
    <property type="match status" value="1"/>
</dbReference>
<accession>A0ABT9N321</accession>
<feature type="domain" description="GCVT N-terminal" evidence="2">
    <location>
        <begin position="40"/>
        <end position="165"/>
    </location>
</feature>
<name>A0ABT9N321_9ACTN</name>
<dbReference type="InterPro" id="IPR027266">
    <property type="entry name" value="TrmE/GcvT-like"/>
</dbReference>
<dbReference type="PANTHER" id="PTHR22602:SF0">
    <property type="entry name" value="TRANSFERASE CAF17, MITOCHONDRIAL-RELATED"/>
    <property type="match status" value="1"/>
</dbReference>
<keyword evidence="4" id="KW-1185">Reference proteome</keyword>
<evidence type="ECO:0000256" key="1">
    <source>
        <dbReference type="ARBA" id="ARBA00022946"/>
    </source>
</evidence>
<evidence type="ECO:0000313" key="4">
    <source>
        <dbReference type="Proteomes" id="UP001240984"/>
    </source>
</evidence>
<dbReference type="Pfam" id="PF01571">
    <property type="entry name" value="GCV_T"/>
    <property type="match status" value="1"/>
</dbReference>
<dbReference type="InterPro" id="IPR017703">
    <property type="entry name" value="YgfZ/GCV_T_CS"/>
</dbReference>
<keyword evidence="1" id="KW-0809">Transit peptide</keyword>
<dbReference type="Proteomes" id="UP001240984">
    <property type="component" value="Unassembled WGS sequence"/>
</dbReference>
<evidence type="ECO:0000313" key="3">
    <source>
        <dbReference type="EMBL" id="MDP9798098.1"/>
    </source>
</evidence>
<dbReference type="InterPro" id="IPR006222">
    <property type="entry name" value="GCVT_N"/>
</dbReference>
<dbReference type="SUPFAM" id="SSF103025">
    <property type="entry name" value="Folate-binding domain"/>
    <property type="match status" value="1"/>
</dbReference>
<proteinExistence type="predicted"/>
<evidence type="ECO:0000259" key="2">
    <source>
        <dbReference type="Pfam" id="PF01571"/>
    </source>
</evidence>
<protein>
    <submittedName>
        <fullName evidence="3">Folate-binding protein YgfZ</fullName>
    </submittedName>
</protein>
<reference evidence="3 4" key="1">
    <citation type="submission" date="2023-07" db="EMBL/GenBank/DDBJ databases">
        <title>Sequencing the genomes of 1000 actinobacteria strains.</title>
        <authorList>
            <person name="Klenk H.-P."/>
        </authorList>
    </citation>
    <scope>NUCLEOTIDE SEQUENCE [LARGE SCALE GENOMIC DNA]</scope>
    <source>
        <strain evidence="3 4">DSM 44710</strain>
    </source>
</reference>
<dbReference type="PANTHER" id="PTHR22602">
    <property type="entry name" value="TRANSFERASE CAF17, MITOCHONDRIAL-RELATED"/>
    <property type="match status" value="1"/>
</dbReference>
<dbReference type="Gene3D" id="3.30.1360.120">
    <property type="entry name" value="Probable tRNA modification gtpase trme, domain 1"/>
    <property type="match status" value="1"/>
</dbReference>
<dbReference type="EMBL" id="JAUSRA010000001">
    <property type="protein sequence ID" value="MDP9798098.1"/>
    <property type="molecule type" value="Genomic_DNA"/>
</dbReference>
<dbReference type="PIRSF" id="PIRSF006487">
    <property type="entry name" value="GcvT"/>
    <property type="match status" value="1"/>
</dbReference>
<gene>
    <name evidence="3" type="ORF">J2S43_006610</name>
</gene>
<dbReference type="RefSeq" id="WP_306835776.1">
    <property type="nucleotide sequence ID" value="NZ_JAUSRA010000001.1"/>
</dbReference>
<dbReference type="InterPro" id="IPR045179">
    <property type="entry name" value="YgfZ/GcvT"/>
</dbReference>
<organism evidence="3 4">
    <name type="scientific">Catenuloplanes nepalensis</name>
    <dbReference type="NCBI Taxonomy" id="587533"/>
    <lineage>
        <taxon>Bacteria</taxon>
        <taxon>Bacillati</taxon>
        <taxon>Actinomycetota</taxon>
        <taxon>Actinomycetes</taxon>
        <taxon>Micromonosporales</taxon>
        <taxon>Micromonosporaceae</taxon>
        <taxon>Catenuloplanes</taxon>
    </lineage>
</organism>